<accession>A0A227KEH5</accession>
<keyword evidence="1" id="KW-0902">Two-component regulatory system</keyword>
<dbReference type="EMBL" id="NHMP01000007">
    <property type="protein sequence ID" value="OXE45810.1"/>
    <property type="molecule type" value="Genomic_DNA"/>
</dbReference>
<protein>
    <submittedName>
        <fullName evidence="3">Hpt domain-containing protein</fullName>
    </submittedName>
</protein>
<dbReference type="Pfam" id="PF01627">
    <property type="entry name" value="Hpt"/>
    <property type="match status" value="1"/>
</dbReference>
<dbReference type="GeneID" id="78361408"/>
<dbReference type="Gene3D" id="1.20.120.160">
    <property type="entry name" value="HPT domain"/>
    <property type="match status" value="1"/>
</dbReference>
<dbReference type="InterPro" id="IPR008207">
    <property type="entry name" value="Sig_transdc_His_kin_Hpt_dom"/>
</dbReference>
<dbReference type="RefSeq" id="WP_066592722.1">
    <property type="nucleotide sequence ID" value="NZ_CAJTBZ010000015.1"/>
</dbReference>
<dbReference type="GO" id="GO:0004672">
    <property type="term" value="F:protein kinase activity"/>
    <property type="evidence" value="ECO:0007669"/>
    <property type="project" value="UniProtKB-ARBA"/>
</dbReference>
<evidence type="ECO:0000313" key="4">
    <source>
        <dbReference type="Proteomes" id="UP000214610"/>
    </source>
</evidence>
<reference evidence="4" key="1">
    <citation type="submission" date="2017-05" db="EMBL/GenBank/DDBJ databases">
        <title>Improved OligoMM genomes.</title>
        <authorList>
            <person name="Garzetti D."/>
        </authorList>
    </citation>
    <scope>NUCLEOTIDE SEQUENCE [LARGE SCALE GENOMIC DNA]</scope>
    <source>
        <strain evidence="4">YL45</strain>
    </source>
</reference>
<evidence type="ECO:0000259" key="2">
    <source>
        <dbReference type="Pfam" id="PF01627"/>
    </source>
</evidence>
<dbReference type="Proteomes" id="UP000214610">
    <property type="component" value="Unassembled WGS sequence"/>
</dbReference>
<evidence type="ECO:0000256" key="1">
    <source>
        <dbReference type="ARBA" id="ARBA00023012"/>
    </source>
</evidence>
<comment type="caution">
    <text evidence="3">The sequence shown here is derived from an EMBL/GenBank/DDBJ whole genome shotgun (WGS) entry which is preliminary data.</text>
</comment>
<dbReference type="AlphaFoldDB" id="A0A227KEH5"/>
<name>A0A227KEH5_9BURK</name>
<feature type="domain" description="HPt" evidence="2">
    <location>
        <begin position="43"/>
        <end position="107"/>
    </location>
</feature>
<proteinExistence type="predicted"/>
<organism evidence="3 4">
    <name type="scientific">Turicimonas muris</name>
    <dbReference type="NCBI Taxonomy" id="1796652"/>
    <lineage>
        <taxon>Bacteria</taxon>
        <taxon>Pseudomonadati</taxon>
        <taxon>Pseudomonadota</taxon>
        <taxon>Betaproteobacteria</taxon>
        <taxon>Burkholderiales</taxon>
        <taxon>Sutterellaceae</taxon>
        <taxon>Turicimonas</taxon>
    </lineage>
</organism>
<keyword evidence="4" id="KW-1185">Reference proteome</keyword>
<evidence type="ECO:0000313" key="3">
    <source>
        <dbReference type="EMBL" id="OXE45810.1"/>
    </source>
</evidence>
<dbReference type="GO" id="GO:0000160">
    <property type="term" value="P:phosphorelay signal transduction system"/>
    <property type="evidence" value="ECO:0007669"/>
    <property type="project" value="UniProtKB-KW"/>
</dbReference>
<sequence>MEESKKQILAEAGINVTKALNSFMQMEPMYEKFLNKFCLDPSFENLEQAVEVKDEDLAHLSSHTLKGISATLGMEKLYQLLLEQDNHFKKHEFEAGYDMLPQIKEEYLKMIEAIKK</sequence>
<gene>
    <name evidence="3" type="ORF">ADH67_10335</name>
</gene>
<dbReference type="InterPro" id="IPR036641">
    <property type="entry name" value="HPT_dom_sf"/>
</dbReference>
<dbReference type="SUPFAM" id="SSF47226">
    <property type="entry name" value="Histidine-containing phosphotransfer domain, HPT domain"/>
    <property type="match status" value="1"/>
</dbReference>